<proteinExistence type="predicted"/>
<feature type="domain" description="SWIRM" evidence="2">
    <location>
        <begin position="247"/>
        <end position="345"/>
    </location>
</feature>
<dbReference type="GeneID" id="30149343"/>
<sequence length="345" mass="38637">MKPEFYFNALHKSNNFGGKSAIHSPPSPPLSPKPATSTHTGPFPSSLSIETNSPTSEAFRTSSSSSESEKDETSAPGPTTTGLPLSQKEFPVENLVDCRLEIDAWKGLGNPGYKRAQLNFLEQYATLSSNKGSSDAARLKAHRRNQELRRAQQVASRRRVYQKSEEEEDNSELERVRTRRLIRESSVSVIDGLSSNRHTDEERSTPKPRKRKVKGDGTPTPAPSAIDYRSVADFCPSTSLLPHARCLKTEWKGLPMSLADDPLLAELHPAEVQLASILRLPCNLYLDSKRRLFLEKVTRMRKGLSFRRTDAQKACRIDVNKASRLFAAFEKVGWLNDENFGHFLK</sequence>
<reference evidence="4" key="1">
    <citation type="submission" date="2016-05" db="EMBL/GenBank/DDBJ databases">
        <title>Comparative genomics of biotechnologically important yeasts.</title>
        <authorList>
            <consortium name="DOE Joint Genome Institute"/>
            <person name="Riley R."/>
            <person name="Haridas S."/>
            <person name="Wolfe K.H."/>
            <person name="Lopes M.R."/>
            <person name="Hittinger C.T."/>
            <person name="Goker M."/>
            <person name="Salamov A."/>
            <person name="Wisecaver J."/>
            <person name="Long T.M."/>
            <person name="Aerts A.L."/>
            <person name="Barry K."/>
            <person name="Choi C."/>
            <person name="Clum A."/>
            <person name="Coughlan A.Y."/>
            <person name="Deshpande S."/>
            <person name="Douglass A.P."/>
            <person name="Hanson S.J."/>
            <person name="Klenk H.-P."/>
            <person name="Labutti K."/>
            <person name="Lapidus A."/>
            <person name="Lindquist E."/>
            <person name="Lipzen A."/>
            <person name="Meier-Kolthoff J.P."/>
            <person name="Ohm R.A."/>
            <person name="Otillar R.P."/>
            <person name="Pangilinan J."/>
            <person name="Peng Y."/>
            <person name="Rokas A."/>
            <person name="Rosa C.A."/>
            <person name="Scheuner C."/>
            <person name="Sibirny A.A."/>
            <person name="Slot J.C."/>
            <person name="Stielow J.B."/>
            <person name="Sun H."/>
            <person name="Kurtzman C.P."/>
            <person name="Blackwell M."/>
            <person name="Grigoriev I.V."/>
            <person name="Jeffries T.W."/>
        </authorList>
    </citation>
    <scope>NUCLEOTIDE SEQUENCE [LARGE SCALE GENOMIC DNA]</scope>
    <source>
        <strain evidence="4">NRRL Y-12698</strain>
    </source>
</reference>
<feature type="region of interest" description="Disordered" evidence="1">
    <location>
        <begin position="192"/>
        <end position="225"/>
    </location>
</feature>
<dbReference type="PANTHER" id="PTHR12374:SF21">
    <property type="entry name" value="SWIRM DOMAIN-CONTAINING PROTEIN FUN19-RELATED"/>
    <property type="match status" value="1"/>
</dbReference>
<dbReference type="GO" id="GO:0006338">
    <property type="term" value="P:chromatin remodeling"/>
    <property type="evidence" value="ECO:0007669"/>
    <property type="project" value="TreeGrafter"/>
</dbReference>
<dbReference type="GO" id="GO:0003713">
    <property type="term" value="F:transcription coactivator activity"/>
    <property type="evidence" value="ECO:0007669"/>
    <property type="project" value="TreeGrafter"/>
</dbReference>
<evidence type="ECO:0000313" key="3">
    <source>
        <dbReference type="EMBL" id="ODQ82506.1"/>
    </source>
</evidence>
<dbReference type="GO" id="GO:0003682">
    <property type="term" value="F:chromatin binding"/>
    <property type="evidence" value="ECO:0007669"/>
    <property type="project" value="TreeGrafter"/>
</dbReference>
<feature type="region of interest" description="Disordered" evidence="1">
    <location>
        <begin position="16"/>
        <end position="88"/>
    </location>
</feature>
<dbReference type="FunFam" id="1.10.10.10:FF:000087">
    <property type="entry name" value="Transcriptional adapter 2"/>
    <property type="match status" value="1"/>
</dbReference>
<protein>
    <recommendedName>
        <fullName evidence="2">SWIRM domain-containing protein</fullName>
    </recommendedName>
</protein>
<evidence type="ECO:0000313" key="4">
    <source>
        <dbReference type="Proteomes" id="UP000094336"/>
    </source>
</evidence>
<dbReference type="STRING" id="984486.A0A1E3QXY6"/>
<dbReference type="Pfam" id="PF04433">
    <property type="entry name" value="SWIRM"/>
    <property type="match status" value="1"/>
</dbReference>
<dbReference type="GO" id="GO:0070210">
    <property type="term" value="C:Rpd3L-Expanded complex"/>
    <property type="evidence" value="ECO:0007669"/>
    <property type="project" value="TreeGrafter"/>
</dbReference>
<accession>A0A1E3QXY6</accession>
<dbReference type="Proteomes" id="UP000094336">
    <property type="component" value="Unassembled WGS sequence"/>
</dbReference>
<gene>
    <name evidence="3" type="ORF">BABINDRAFT_30581</name>
</gene>
<dbReference type="InterPro" id="IPR009057">
    <property type="entry name" value="Homeodomain-like_sf"/>
</dbReference>
<dbReference type="RefSeq" id="XP_018987834.1">
    <property type="nucleotide sequence ID" value="XM_019131490.1"/>
</dbReference>
<feature type="region of interest" description="Disordered" evidence="1">
    <location>
        <begin position="129"/>
        <end position="176"/>
    </location>
</feature>
<organism evidence="3 4">
    <name type="scientific">Babjeviella inositovora NRRL Y-12698</name>
    <dbReference type="NCBI Taxonomy" id="984486"/>
    <lineage>
        <taxon>Eukaryota</taxon>
        <taxon>Fungi</taxon>
        <taxon>Dikarya</taxon>
        <taxon>Ascomycota</taxon>
        <taxon>Saccharomycotina</taxon>
        <taxon>Pichiomycetes</taxon>
        <taxon>Serinales incertae sedis</taxon>
        <taxon>Babjeviella</taxon>
    </lineage>
</organism>
<keyword evidence="4" id="KW-1185">Reference proteome</keyword>
<evidence type="ECO:0000259" key="2">
    <source>
        <dbReference type="PROSITE" id="PS50934"/>
    </source>
</evidence>
<dbReference type="PANTHER" id="PTHR12374">
    <property type="entry name" value="TRANSCRIPTIONAL ADAPTOR 2 ADA2 -RELATED"/>
    <property type="match status" value="1"/>
</dbReference>
<dbReference type="GO" id="GO:0006357">
    <property type="term" value="P:regulation of transcription by RNA polymerase II"/>
    <property type="evidence" value="ECO:0007669"/>
    <property type="project" value="TreeGrafter"/>
</dbReference>
<dbReference type="OrthoDB" id="5598695at2759"/>
<dbReference type="Gene3D" id="1.10.10.10">
    <property type="entry name" value="Winged helix-like DNA-binding domain superfamily/Winged helix DNA-binding domain"/>
    <property type="match status" value="1"/>
</dbReference>
<dbReference type="InterPro" id="IPR007526">
    <property type="entry name" value="SWIRM"/>
</dbReference>
<dbReference type="AlphaFoldDB" id="A0A1E3QXY6"/>
<feature type="compositionally biased region" description="Low complexity" evidence="1">
    <location>
        <begin position="53"/>
        <end position="66"/>
    </location>
</feature>
<feature type="compositionally biased region" description="Polar residues" evidence="1">
    <location>
        <begin position="35"/>
        <end position="52"/>
    </location>
</feature>
<dbReference type="EMBL" id="KV454426">
    <property type="protein sequence ID" value="ODQ82506.1"/>
    <property type="molecule type" value="Genomic_DNA"/>
</dbReference>
<dbReference type="SUPFAM" id="SSF46689">
    <property type="entry name" value="Homeodomain-like"/>
    <property type="match status" value="1"/>
</dbReference>
<evidence type="ECO:0000256" key="1">
    <source>
        <dbReference type="SAM" id="MobiDB-lite"/>
    </source>
</evidence>
<name>A0A1E3QXY6_9ASCO</name>
<dbReference type="InterPro" id="IPR036388">
    <property type="entry name" value="WH-like_DNA-bd_sf"/>
</dbReference>
<dbReference type="PROSITE" id="PS50934">
    <property type="entry name" value="SWIRM"/>
    <property type="match status" value="1"/>
</dbReference>